<dbReference type="InterPro" id="IPR017937">
    <property type="entry name" value="Thioredoxin_CS"/>
</dbReference>
<dbReference type="PROSITE" id="PS00194">
    <property type="entry name" value="THIOREDOXIN_1"/>
    <property type="match status" value="1"/>
</dbReference>
<organism evidence="4 5">
    <name type="scientific">Occallatibacter riparius</name>
    <dbReference type="NCBI Taxonomy" id="1002689"/>
    <lineage>
        <taxon>Bacteria</taxon>
        <taxon>Pseudomonadati</taxon>
        <taxon>Acidobacteriota</taxon>
        <taxon>Terriglobia</taxon>
        <taxon>Terriglobales</taxon>
        <taxon>Acidobacteriaceae</taxon>
        <taxon>Occallatibacter</taxon>
    </lineage>
</organism>
<dbReference type="InterPro" id="IPR000866">
    <property type="entry name" value="AhpC/TSA"/>
</dbReference>
<dbReference type="GO" id="GO:0016491">
    <property type="term" value="F:oxidoreductase activity"/>
    <property type="evidence" value="ECO:0007669"/>
    <property type="project" value="InterPro"/>
</dbReference>
<dbReference type="CDD" id="cd02966">
    <property type="entry name" value="TlpA_like_family"/>
    <property type="match status" value="1"/>
</dbReference>
<keyword evidence="2" id="KW-0732">Signal</keyword>
<evidence type="ECO:0000259" key="3">
    <source>
        <dbReference type="PROSITE" id="PS51352"/>
    </source>
</evidence>
<sequence>MHTRRFFAVSLLIASMIAGAQPADPLLHKPAPSFVREDLNKQRIDLAAYRGKVVLLNFWATWCAPCQIEMPRFADWQTRYGADGLQIIGVSMDDDAAPVTALLRKRPVNYPIVMGDEQIGTEYGGILGLPLTFLIDRRGNITARYKGETNLDSLEHDLQRLLREQVTP</sequence>
<accession>A0A9J7BQY7</accession>
<protein>
    <submittedName>
        <fullName evidence="4">TlpA family protein disulfide reductase</fullName>
    </submittedName>
</protein>
<name>A0A9J7BQY7_9BACT</name>
<dbReference type="PANTHER" id="PTHR42852">
    <property type="entry name" value="THIOL:DISULFIDE INTERCHANGE PROTEIN DSBE"/>
    <property type="match status" value="1"/>
</dbReference>
<reference evidence="4" key="1">
    <citation type="submission" date="2021-04" db="EMBL/GenBank/DDBJ databases">
        <title>Phylogenetic analysis of Acidobacteriaceae.</title>
        <authorList>
            <person name="Qiu L."/>
            <person name="Zhang Q."/>
        </authorList>
    </citation>
    <scope>NUCLEOTIDE SEQUENCE</scope>
    <source>
        <strain evidence="4">DSM 25168</strain>
    </source>
</reference>
<keyword evidence="1" id="KW-0676">Redox-active center</keyword>
<dbReference type="KEGG" id="orp:MOP44_22625"/>
<dbReference type="AlphaFoldDB" id="A0A9J7BQY7"/>
<keyword evidence="5" id="KW-1185">Reference proteome</keyword>
<dbReference type="Gene3D" id="3.40.30.10">
    <property type="entry name" value="Glutaredoxin"/>
    <property type="match status" value="1"/>
</dbReference>
<feature type="signal peptide" evidence="2">
    <location>
        <begin position="1"/>
        <end position="20"/>
    </location>
</feature>
<dbReference type="InterPro" id="IPR013766">
    <property type="entry name" value="Thioredoxin_domain"/>
</dbReference>
<dbReference type="GO" id="GO:0016209">
    <property type="term" value="F:antioxidant activity"/>
    <property type="evidence" value="ECO:0007669"/>
    <property type="project" value="InterPro"/>
</dbReference>
<evidence type="ECO:0000256" key="1">
    <source>
        <dbReference type="ARBA" id="ARBA00023284"/>
    </source>
</evidence>
<feature type="chain" id="PRO_5039946716" evidence="2">
    <location>
        <begin position="21"/>
        <end position="168"/>
    </location>
</feature>
<evidence type="ECO:0000256" key="2">
    <source>
        <dbReference type="SAM" id="SignalP"/>
    </source>
</evidence>
<dbReference type="InterPro" id="IPR036249">
    <property type="entry name" value="Thioredoxin-like_sf"/>
</dbReference>
<proteinExistence type="predicted"/>
<dbReference type="PROSITE" id="PS51352">
    <property type="entry name" value="THIOREDOXIN_2"/>
    <property type="match status" value="1"/>
</dbReference>
<dbReference type="Pfam" id="PF00578">
    <property type="entry name" value="AhpC-TSA"/>
    <property type="match status" value="1"/>
</dbReference>
<dbReference type="PANTHER" id="PTHR42852:SF13">
    <property type="entry name" value="PROTEIN DIPZ"/>
    <property type="match status" value="1"/>
</dbReference>
<evidence type="ECO:0000313" key="5">
    <source>
        <dbReference type="Proteomes" id="UP001059380"/>
    </source>
</evidence>
<dbReference type="RefSeq" id="WP_260792685.1">
    <property type="nucleotide sequence ID" value="NZ_CP093313.1"/>
</dbReference>
<dbReference type="InterPro" id="IPR050553">
    <property type="entry name" value="Thioredoxin_ResA/DsbE_sf"/>
</dbReference>
<dbReference type="SUPFAM" id="SSF52833">
    <property type="entry name" value="Thioredoxin-like"/>
    <property type="match status" value="1"/>
</dbReference>
<dbReference type="EMBL" id="CP093313">
    <property type="protein sequence ID" value="UWZ83350.1"/>
    <property type="molecule type" value="Genomic_DNA"/>
</dbReference>
<evidence type="ECO:0000313" key="4">
    <source>
        <dbReference type="EMBL" id="UWZ83350.1"/>
    </source>
</evidence>
<feature type="domain" description="Thioredoxin" evidence="3">
    <location>
        <begin position="25"/>
        <end position="163"/>
    </location>
</feature>
<dbReference type="Proteomes" id="UP001059380">
    <property type="component" value="Chromosome"/>
</dbReference>
<gene>
    <name evidence="4" type="ORF">MOP44_22625</name>
</gene>